<dbReference type="OrthoDB" id="4772757at2759"/>
<evidence type="ECO:0000313" key="2">
    <source>
        <dbReference type="Proteomes" id="UP000070544"/>
    </source>
</evidence>
<protein>
    <recommendedName>
        <fullName evidence="3">Ankyrin</fullName>
    </recommendedName>
</protein>
<dbReference type="SUPFAM" id="SSF48403">
    <property type="entry name" value="Ankyrin repeat"/>
    <property type="match status" value="1"/>
</dbReference>
<evidence type="ECO:0000313" key="1">
    <source>
        <dbReference type="EMBL" id="KXS16431.1"/>
    </source>
</evidence>
<gene>
    <name evidence="1" type="ORF">M427DRAFT_154383</name>
</gene>
<accession>A0A139AHX6</accession>
<reference evidence="1 2" key="1">
    <citation type="journal article" date="2015" name="Genome Biol. Evol.">
        <title>Phylogenomic analyses indicate that early fungi evolved digesting cell walls of algal ancestors of land plants.</title>
        <authorList>
            <person name="Chang Y."/>
            <person name="Wang S."/>
            <person name="Sekimoto S."/>
            <person name="Aerts A.L."/>
            <person name="Choi C."/>
            <person name="Clum A."/>
            <person name="LaButti K.M."/>
            <person name="Lindquist E.A."/>
            <person name="Yee Ngan C."/>
            <person name="Ohm R.A."/>
            <person name="Salamov A.A."/>
            <person name="Grigoriev I.V."/>
            <person name="Spatafora J.W."/>
            <person name="Berbee M.L."/>
        </authorList>
    </citation>
    <scope>NUCLEOTIDE SEQUENCE [LARGE SCALE GENOMIC DNA]</scope>
    <source>
        <strain evidence="1 2">JEL478</strain>
    </source>
</reference>
<dbReference type="EMBL" id="KQ965752">
    <property type="protein sequence ID" value="KXS16431.1"/>
    <property type="molecule type" value="Genomic_DNA"/>
</dbReference>
<evidence type="ECO:0008006" key="3">
    <source>
        <dbReference type="Google" id="ProtNLM"/>
    </source>
</evidence>
<dbReference type="InterPro" id="IPR036770">
    <property type="entry name" value="Ankyrin_rpt-contain_sf"/>
</dbReference>
<keyword evidence="2" id="KW-1185">Reference proteome</keyword>
<name>A0A139AHX6_GONPJ</name>
<dbReference type="Gene3D" id="1.25.40.20">
    <property type="entry name" value="Ankyrin repeat-containing domain"/>
    <property type="match status" value="1"/>
</dbReference>
<sequence>MLAAPPNSQRLRSSFPQTRLAIFYQPRSIAHRALRHFSTANHALTAEAIHGNLEVLALLCDKVANLDLCVGLAPATKLRTSLCFAVEAGRVDSARFVLERGASSKHQPGSRYMDIGLLIAAVRSNNADFLLEVVSGGGVLGPLLWHDR</sequence>
<dbReference type="AlphaFoldDB" id="A0A139AHX6"/>
<dbReference type="Proteomes" id="UP000070544">
    <property type="component" value="Unassembled WGS sequence"/>
</dbReference>
<organism evidence="1 2">
    <name type="scientific">Gonapodya prolifera (strain JEL478)</name>
    <name type="common">Monoblepharis prolifera</name>
    <dbReference type="NCBI Taxonomy" id="1344416"/>
    <lineage>
        <taxon>Eukaryota</taxon>
        <taxon>Fungi</taxon>
        <taxon>Fungi incertae sedis</taxon>
        <taxon>Chytridiomycota</taxon>
        <taxon>Chytridiomycota incertae sedis</taxon>
        <taxon>Monoblepharidomycetes</taxon>
        <taxon>Monoblepharidales</taxon>
        <taxon>Gonapodyaceae</taxon>
        <taxon>Gonapodya</taxon>
    </lineage>
</organism>
<proteinExistence type="predicted"/>